<dbReference type="Proteomes" id="UP000198211">
    <property type="component" value="Unassembled WGS sequence"/>
</dbReference>
<evidence type="ECO:0000313" key="2">
    <source>
        <dbReference type="Proteomes" id="UP000198211"/>
    </source>
</evidence>
<reference evidence="2" key="1">
    <citation type="submission" date="2017-03" db="EMBL/GenBank/DDBJ databases">
        <title>Phytopthora megakarya and P. palmivora, two closely related causual agents of cacao black pod achieved similar genome size and gene model numbers by different mechanisms.</title>
        <authorList>
            <person name="Ali S."/>
            <person name="Shao J."/>
            <person name="Larry D.J."/>
            <person name="Kronmiller B."/>
            <person name="Shen D."/>
            <person name="Strem M.D."/>
            <person name="Melnick R.L."/>
            <person name="Guiltinan M.J."/>
            <person name="Tyler B.M."/>
            <person name="Meinhardt L.W."/>
            <person name="Bailey B.A."/>
        </authorList>
    </citation>
    <scope>NUCLEOTIDE SEQUENCE [LARGE SCALE GENOMIC DNA]</scope>
    <source>
        <strain evidence="2">zdho120</strain>
    </source>
</reference>
<accession>A0A225WKZ1</accession>
<evidence type="ECO:0000313" key="1">
    <source>
        <dbReference type="EMBL" id="OWZ18315.1"/>
    </source>
</evidence>
<proteinExistence type="predicted"/>
<organism evidence="1 2">
    <name type="scientific">Phytophthora megakarya</name>
    <dbReference type="NCBI Taxonomy" id="4795"/>
    <lineage>
        <taxon>Eukaryota</taxon>
        <taxon>Sar</taxon>
        <taxon>Stramenopiles</taxon>
        <taxon>Oomycota</taxon>
        <taxon>Peronosporomycetes</taxon>
        <taxon>Peronosporales</taxon>
        <taxon>Peronosporaceae</taxon>
        <taxon>Phytophthora</taxon>
    </lineage>
</organism>
<keyword evidence="2" id="KW-1185">Reference proteome</keyword>
<protein>
    <submittedName>
        <fullName evidence="1">Uncharacterized protein</fullName>
    </submittedName>
</protein>
<comment type="caution">
    <text evidence="1">The sequence shown here is derived from an EMBL/GenBank/DDBJ whole genome shotgun (WGS) entry which is preliminary data.</text>
</comment>
<name>A0A225WKZ1_9STRA</name>
<dbReference type="AlphaFoldDB" id="A0A225WKZ1"/>
<dbReference type="EMBL" id="NBNE01000607">
    <property type="protein sequence ID" value="OWZ18315.1"/>
    <property type="molecule type" value="Genomic_DNA"/>
</dbReference>
<sequence length="166" mass="18549">MVHGSDLRSTLETRYRIQRYYQQAREQVNQSLWEAISARGNQHNDTVPPHPVEVGSLVWLYLDRVREGYVKQLASVARFFACVVEKIGEYAVKLESAGSAYNIFSGVHVAKIKYVREFPDRPISTKHAYLGTAGPKIVIQMNTKSRGSRICGLAGEQGMTGSCVNS</sequence>
<gene>
    <name evidence="1" type="ORF">PHMEG_0007625</name>
</gene>